<reference evidence="7 8" key="1">
    <citation type="journal article" date="2014" name="Genome Biol. Evol.">
        <title>Acetic acid bacteria genomes reveal functional traits for adaptation to life in insect guts.</title>
        <authorList>
            <person name="Chouaia B."/>
            <person name="Gaiarsa S."/>
            <person name="Crotti E."/>
            <person name="Comandatore F."/>
            <person name="Degli Esposti M."/>
            <person name="Ricci I."/>
            <person name="Alma A."/>
            <person name="Favia G."/>
            <person name="Bandi C."/>
            <person name="Daffonchio D."/>
        </authorList>
    </citation>
    <scope>NUCLEOTIDE SEQUENCE [LARGE SCALE GENOMIC DNA]</scope>
    <source>
        <strain evidence="8">AM169</strain>
    </source>
</reference>
<dbReference type="InterPro" id="IPR036328">
    <property type="entry name" value="MliC_sf"/>
</dbReference>
<organism evidence="7 8">
    <name type="scientific">Parasaccharibacter apium</name>
    <dbReference type="NCBI Taxonomy" id="1510841"/>
    <lineage>
        <taxon>Bacteria</taxon>
        <taxon>Pseudomonadati</taxon>
        <taxon>Pseudomonadota</taxon>
        <taxon>Alphaproteobacteria</taxon>
        <taxon>Acetobacterales</taxon>
        <taxon>Acetobacteraceae</taxon>
        <taxon>Parasaccharibacter</taxon>
    </lineage>
</organism>
<evidence type="ECO:0000256" key="3">
    <source>
        <dbReference type="ARBA" id="ARBA00023139"/>
    </source>
</evidence>
<dbReference type="RefSeq" id="WP_043557977.1">
    <property type="nucleotide sequence ID" value="NZ_CBLY010000002.1"/>
</dbReference>
<keyword evidence="2" id="KW-0472">Membrane</keyword>
<feature type="domain" description="C-type lysozyme inhibitor" evidence="6">
    <location>
        <begin position="108"/>
        <end position="167"/>
    </location>
</feature>
<feature type="region of interest" description="Disordered" evidence="5">
    <location>
        <begin position="39"/>
        <end position="60"/>
    </location>
</feature>
<sequence>MAYDRMKVASLCGLLLGVVWTGGHEAVAGDETAASLQAQSVAPVQDRKPGPSSRKKAVPARKAENHLLIPLPADEVVGRQDVDYTCSLDEKKAGDDVRSLRTSLPAGRFTVTYLTADIMALAILPVDGRVLVFSNVVAADGAKYVAGSYSWWSKGDEVTFAREGKDDVFFSCHVVPSGGKTADH</sequence>
<keyword evidence="4" id="KW-0449">Lipoprotein</keyword>
<dbReference type="AlphaFoldDB" id="A0A7U7G4J5"/>
<evidence type="ECO:0000313" key="8">
    <source>
        <dbReference type="Proteomes" id="UP000027590"/>
    </source>
</evidence>
<evidence type="ECO:0000313" key="7">
    <source>
        <dbReference type="EMBL" id="CDG32925.1"/>
    </source>
</evidence>
<dbReference type="Gene3D" id="2.40.128.200">
    <property type="match status" value="1"/>
</dbReference>
<evidence type="ECO:0000256" key="4">
    <source>
        <dbReference type="ARBA" id="ARBA00023288"/>
    </source>
</evidence>
<accession>A0A7U7G4J5</accession>
<dbReference type="EMBL" id="CBLY010000002">
    <property type="protein sequence ID" value="CDG32925.1"/>
    <property type="molecule type" value="Genomic_DNA"/>
</dbReference>
<name>A0A7U7G4J5_9PROT</name>
<proteinExistence type="predicted"/>
<evidence type="ECO:0000259" key="6">
    <source>
        <dbReference type="Pfam" id="PF09864"/>
    </source>
</evidence>
<reference evidence="7 8" key="2">
    <citation type="journal article" date="2014" name="PLoS ONE">
        <title>Evolution of mitochondria reconstructed from the energy metabolism of living bacteria.</title>
        <authorList>
            <person name="Degli Esposti M."/>
            <person name="Chouaia B."/>
            <person name="Comandatore F."/>
            <person name="Crotti E."/>
            <person name="Sassera D."/>
            <person name="Lievens P.M."/>
            <person name="Daffonchio D."/>
            <person name="Bandi C."/>
        </authorList>
    </citation>
    <scope>NUCLEOTIDE SEQUENCE [LARGE SCALE GENOMIC DNA]</scope>
    <source>
        <strain evidence="8">AM169</strain>
    </source>
</reference>
<comment type="caution">
    <text evidence="7">The sequence shown here is derived from an EMBL/GenBank/DDBJ whole genome shotgun (WGS) entry which is preliminary data.</text>
</comment>
<evidence type="ECO:0000256" key="2">
    <source>
        <dbReference type="ARBA" id="ARBA00023136"/>
    </source>
</evidence>
<dbReference type="Proteomes" id="UP000027590">
    <property type="component" value="Unassembled WGS sequence"/>
</dbReference>
<evidence type="ECO:0000256" key="5">
    <source>
        <dbReference type="SAM" id="MobiDB-lite"/>
    </source>
</evidence>
<evidence type="ECO:0000256" key="1">
    <source>
        <dbReference type="ARBA" id="ARBA00022729"/>
    </source>
</evidence>
<dbReference type="SUPFAM" id="SSF141488">
    <property type="entry name" value="YdhA-like"/>
    <property type="match status" value="1"/>
</dbReference>
<dbReference type="Pfam" id="PF09864">
    <property type="entry name" value="MliC"/>
    <property type="match status" value="1"/>
</dbReference>
<keyword evidence="3" id="KW-0564">Palmitate</keyword>
<protein>
    <recommendedName>
        <fullName evidence="6">C-type lysozyme inhibitor domain-containing protein</fullName>
    </recommendedName>
</protein>
<keyword evidence="1" id="KW-0732">Signal</keyword>
<dbReference type="InterPro" id="IPR018660">
    <property type="entry name" value="MliC"/>
</dbReference>
<gene>
    <name evidence="7" type="ORF">SACS_0187</name>
</gene>